<evidence type="ECO:0000256" key="1">
    <source>
        <dbReference type="ARBA" id="ARBA00004651"/>
    </source>
</evidence>
<keyword evidence="3 9" id="KW-0812">Transmembrane</keyword>
<dbReference type="InterPro" id="IPR005700">
    <property type="entry name" value="EPS_ExoP-like"/>
</dbReference>
<dbReference type="GO" id="GO:0005524">
    <property type="term" value="F:ATP binding"/>
    <property type="evidence" value="ECO:0007669"/>
    <property type="project" value="UniProtKB-KW"/>
</dbReference>
<feature type="transmembrane region" description="Helical" evidence="9">
    <location>
        <begin position="35"/>
        <end position="54"/>
    </location>
</feature>
<dbReference type="AlphaFoldDB" id="A0A1K0ISL2"/>
<protein>
    <submittedName>
        <fullName evidence="13">Putative tyrosine-protein kinase EpsB</fullName>
        <ecNumber evidence="13">2.7.10.-</ecNumber>
    </submittedName>
</protein>
<evidence type="ECO:0000256" key="5">
    <source>
        <dbReference type="ARBA" id="ARBA00022840"/>
    </source>
</evidence>
<dbReference type="Pfam" id="PF02706">
    <property type="entry name" value="Wzz"/>
    <property type="match status" value="1"/>
</dbReference>
<evidence type="ECO:0000256" key="6">
    <source>
        <dbReference type="ARBA" id="ARBA00022989"/>
    </source>
</evidence>
<keyword evidence="2" id="KW-1003">Cell membrane</keyword>
<dbReference type="NCBIfam" id="TIGR01005">
    <property type="entry name" value="eps_transp_fam"/>
    <property type="match status" value="1"/>
</dbReference>
<dbReference type="GO" id="GO:0005886">
    <property type="term" value="C:plasma membrane"/>
    <property type="evidence" value="ECO:0007669"/>
    <property type="project" value="UniProtKB-SubCell"/>
</dbReference>
<evidence type="ECO:0000259" key="12">
    <source>
        <dbReference type="Pfam" id="PF13807"/>
    </source>
</evidence>
<dbReference type="Gene3D" id="3.40.50.300">
    <property type="entry name" value="P-loop containing nucleotide triphosphate hydrolases"/>
    <property type="match status" value="1"/>
</dbReference>
<feature type="domain" description="Polysaccharide chain length determinant N-terminal" evidence="11">
    <location>
        <begin position="20"/>
        <end position="114"/>
    </location>
</feature>
<dbReference type="InterPro" id="IPR050445">
    <property type="entry name" value="Bact_polysacc_biosynth/exp"/>
</dbReference>
<dbReference type="InterPro" id="IPR027417">
    <property type="entry name" value="P-loop_NTPase"/>
</dbReference>
<dbReference type="InterPro" id="IPR002586">
    <property type="entry name" value="CobQ/CobB/MinD/ParA_Nub-bd_dom"/>
</dbReference>
<feature type="domain" description="CobQ/CobB/MinD/ParA nucleotide binding" evidence="10">
    <location>
        <begin position="549"/>
        <end position="714"/>
    </location>
</feature>
<evidence type="ECO:0000259" key="10">
    <source>
        <dbReference type="Pfam" id="PF01656"/>
    </source>
</evidence>
<keyword evidence="8" id="KW-0175">Coiled coil</keyword>
<keyword evidence="4" id="KW-0547">Nucleotide-binding</keyword>
<evidence type="ECO:0000256" key="2">
    <source>
        <dbReference type="ARBA" id="ARBA00022475"/>
    </source>
</evidence>
<keyword evidence="13" id="KW-0418">Kinase</keyword>
<evidence type="ECO:0000256" key="3">
    <source>
        <dbReference type="ARBA" id="ARBA00022692"/>
    </source>
</evidence>
<dbReference type="SUPFAM" id="SSF52540">
    <property type="entry name" value="P-loop containing nucleoside triphosphate hydrolases"/>
    <property type="match status" value="1"/>
</dbReference>
<keyword evidence="7 9" id="KW-0472">Membrane</keyword>
<feature type="domain" description="Tyrosine-protein kinase G-rich" evidence="12">
    <location>
        <begin position="394"/>
        <end position="475"/>
    </location>
</feature>
<dbReference type="NCBIfam" id="TIGR01007">
    <property type="entry name" value="eps_fam"/>
    <property type="match status" value="1"/>
</dbReference>
<dbReference type="PANTHER" id="PTHR32309:SF32">
    <property type="entry name" value="TYROSINE-PROTEIN KINASE ETK-RELATED"/>
    <property type="match status" value="1"/>
</dbReference>
<evidence type="ECO:0000256" key="9">
    <source>
        <dbReference type="SAM" id="Phobius"/>
    </source>
</evidence>
<dbReference type="RefSeq" id="WP_340531056.1">
    <property type="nucleotide sequence ID" value="NZ_FMSH01000547.1"/>
</dbReference>
<keyword evidence="5" id="KW-0067">ATP-binding</keyword>
<accession>A0A1K0ISL2</accession>
<dbReference type="Pfam" id="PF13807">
    <property type="entry name" value="GNVR"/>
    <property type="match status" value="1"/>
</dbReference>
<comment type="subcellular location">
    <subcellularLocation>
        <location evidence="1">Cell membrane</location>
        <topology evidence="1">Multi-pass membrane protein</topology>
    </subcellularLocation>
</comment>
<gene>
    <name evidence="13" type="primary">epsB</name>
    <name evidence="13" type="ORF">CNECB9_960011</name>
</gene>
<dbReference type="CDD" id="cd05387">
    <property type="entry name" value="BY-kinase"/>
    <property type="match status" value="1"/>
</dbReference>
<organism evidence="13">
    <name type="scientific">Cupriavidus necator</name>
    <name type="common">Alcaligenes eutrophus</name>
    <name type="synonym">Ralstonia eutropha</name>
    <dbReference type="NCBI Taxonomy" id="106590"/>
    <lineage>
        <taxon>Bacteria</taxon>
        <taxon>Pseudomonadati</taxon>
        <taxon>Pseudomonadota</taxon>
        <taxon>Betaproteobacteria</taxon>
        <taxon>Burkholderiales</taxon>
        <taxon>Burkholderiaceae</taxon>
        <taxon>Cupriavidus</taxon>
    </lineage>
</organism>
<dbReference type="InterPro" id="IPR005702">
    <property type="entry name" value="Wzc-like_C"/>
</dbReference>
<dbReference type="InterPro" id="IPR003856">
    <property type="entry name" value="LPS_length_determ_N"/>
</dbReference>
<dbReference type="PANTHER" id="PTHR32309">
    <property type="entry name" value="TYROSINE-PROTEIN KINASE"/>
    <property type="match status" value="1"/>
</dbReference>
<evidence type="ECO:0000256" key="8">
    <source>
        <dbReference type="SAM" id="Coils"/>
    </source>
</evidence>
<keyword evidence="6 9" id="KW-1133">Transmembrane helix</keyword>
<evidence type="ECO:0000313" key="13">
    <source>
        <dbReference type="EMBL" id="SCV02244.1"/>
    </source>
</evidence>
<feature type="coiled-coil region" evidence="8">
    <location>
        <begin position="282"/>
        <end position="360"/>
    </location>
</feature>
<proteinExistence type="predicted"/>
<dbReference type="GO" id="GO:0004713">
    <property type="term" value="F:protein tyrosine kinase activity"/>
    <property type="evidence" value="ECO:0007669"/>
    <property type="project" value="TreeGrafter"/>
</dbReference>
<dbReference type="EMBL" id="FMSH01000547">
    <property type="protein sequence ID" value="SCV02244.1"/>
    <property type="molecule type" value="Genomic_DNA"/>
</dbReference>
<dbReference type="Pfam" id="PF01656">
    <property type="entry name" value="CbiA"/>
    <property type="match status" value="1"/>
</dbReference>
<name>A0A1K0ISL2_CUPNE</name>
<evidence type="ECO:0000256" key="7">
    <source>
        <dbReference type="ARBA" id="ARBA00023136"/>
    </source>
</evidence>
<evidence type="ECO:0000259" key="11">
    <source>
        <dbReference type="Pfam" id="PF02706"/>
    </source>
</evidence>
<dbReference type="InterPro" id="IPR032807">
    <property type="entry name" value="GNVR"/>
</dbReference>
<evidence type="ECO:0000256" key="4">
    <source>
        <dbReference type="ARBA" id="ARBA00022741"/>
    </source>
</evidence>
<dbReference type="Pfam" id="PF23607">
    <property type="entry name" value="WZC_N"/>
    <property type="match status" value="1"/>
</dbReference>
<reference evidence="13" key="1">
    <citation type="submission" date="2016-09" db="EMBL/GenBank/DDBJ databases">
        <authorList>
            <person name="Capua I."/>
            <person name="De Benedictis P."/>
            <person name="Joannis T."/>
            <person name="Lombin L.H."/>
            <person name="Cattoli G."/>
        </authorList>
    </citation>
    <scope>NUCLEOTIDE SEQUENCE</scope>
    <source>
        <strain evidence="13">B9</strain>
    </source>
</reference>
<sequence length="746" mass="80903">MRTITNRDDAIEEAADQDKSVDLTAYLDILVRYRWTFLGTAIFVVTLGLLYAMVASPVYRTDIVVQVEESNGPLGGSASKLSTSISPILDIKPAATAEMELLRSRMVVGKAVASLHLDVEAQPRYFPLIGQTIAHLKRELSDPGLFGWGGYAWGSESIAVKELDVPASMEDRRIDLTATGNGGYSVSFNGGDVKASGKVGAPLSVATPAGAVRLLVSELDARPGARFELRRLPRSTAVERLQGRLVITERGRQSGVIGISLEGDNPAMVAATLNEIGNAYVEQNVLRKAAEAEKSLAFLEQQMPQLKQQVETSENRYNAMRNQRGTVDLTEESKLMLNQSVQLQTKLQELRQKRQELDARFMPNHPVISLIDAQIASVNAQINGLAGRIQKLPDVEQNVLRLMRDVKVSTEMLQSLLNDVQQLRLMKASKVGNSRLVDAAEVPIGPIRPNREVIATLAVVLGLIAGLAAVVLRHAFNGGVADADEIERRTGLVVYTTIPFAPQEAQTQDAANGGGLLVREQPDDPAVETLRSFRTALQFALAGNKNRTVVITGPAPGVGKSFICANFSVIAASGRRVVLIDADLRRGSLHRRFGAQRTPGLTELLLGAPFEQVVQREVAPGLDFISTGSEPPHAADVLLSPAMETLLDTLTRRYDLVLIDTPPILAATDAGILAGKAAAVFLVALAEKTTVSELQASYRALRQSGADVKGVLLNGLRIEGRWYRAHYYFGKYRYLGEYSAKPPKRA</sequence>
<keyword evidence="13" id="KW-0808">Transferase</keyword>
<dbReference type="EC" id="2.7.10.-" evidence="13"/>